<evidence type="ECO:0000256" key="3">
    <source>
        <dbReference type="ARBA" id="ARBA00022679"/>
    </source>
</evidence>
<evidence type="ECO:0000259" key="8">
    <source>
        <dbReference type="Pfam" id="PF09029"/>
    </source>
</evidence>
<evidence type="ECO:0000256" key="1">
    <source>
        <dbReference type="ARBA" id="ARBA00001933"/>
    </source>
</evidence>
<feature type="domain" description="Aminotransferase class I/classII large" evidence="7">
    <location>
        <begin position="224"/>
        <end position="570"/>
    </location>
</feature>
<dbReference type="NCBIfam" id="TIGR01821">
    <property type="entry name" value="5aminolev_synth"/>
    <property type="match status" value="1"/>
</dbReference>
<keyword evidence="3 6" id="KW-0808">Transferase</keyword>
<comment type="catalytic activity">
    <reaction evidence="6">
        <text>succinyl-CoA + glycine + H(+) = 5-aminolevulinate + CO2 + CoA</text>
        <dbReference type="Rhea" id="RHEA:12921"/>
        <dbReference type="ChEBI" id="CHEBI:15378"/>
        <dbReference type="ChEBI" id="CHEBI:16526"/>
        <dbReference type="ChEBI" id="CHEBI:57287"/>
        <dbReference type="ChEBI" id="CHEBI:57292"/>
        <dbReference type="ChEBI" id="CHEBI:57305"/>
        <dbReference type="ChEBI" id="CHEBI:356416"/>
        <dbReference type="EC" id="2.3.1.37"/>
    </reaction>
</comment>
<feature type="domain" description="5-aminolevulinate synthase presequence" evidence="8">
    <location>
        <begin position="6"/>
        <end position="39"/>
    </location>
</feature>
<evidence type="ECO:0000313" key="10">
    <source>
        <dbReference type="Proteomes" id="UP000242188"/>
    </source>
</evidence>
<keyword evidence="4 6" id="KW-0663">Pyridoxal phosphate</keyword>
<dbReference type="GO" id="GO:0003870">
    <property type="term" value="F:5-aminolevulinate synthase activity"/>
    <property type="evidence" value="ECO:0007669"/>
    <property type="project" value="UniProtKB-EC"/>
</dbReference>
<dbReference type="InterPro" id="IPR010961">
    <property type="entry name" value="4pyrrol_synth_NH2levulA_synth"/>
</dbReference>
<dbReference type="PANTHER" id="PTHR13693:SF102">
    <property type="entry name" value="2-AMINO-3-KETOBUTYRATE COENZYME A LIGASE, MITOCHONDRIAL"/>
    <property type="match status" value="1"/>
</dbReference>
<dbReference type="CDD" id="cd06454">
    <property type="entry name" value="KBL_like"/>
    <property type="match status" value="1"/>
</dbReference>
<dbReference type="InterPro" id="IPR004839">
    <property type="entry name" value="Aminotransferase_I/II_large"/>
</dbReference>
<dbReference type="EC" id="2.3.1.37" evidence="6"/>
<comment type="cofactor">
    <cofactor evidence="1 6">
        <name>pyridoxal 5'-phosphate</name>
        <dbReference type="ChEBI" id="CHEBI:597326"/>
    </cofactor>
</comment>
<keyword evidence="5 6" id="KW-0012">Acyltransferase</keyword>
<comment type="similarity">
    <text evidence="2 6">Belongs to the class-II pyridoxal-phosphate-dependent aminotransferase family.</text>
</comment>
<keyword evidence="6" id="KW-0350">Heme biosynthesis</keyword>
<evidence type="ECO:0000256" key="2">
    <source>
        <dbReference type="ARBA" id="ARBA00008392"/>
    </source>
</evidence>
<gene>
    <name evidence="9" type="ORF">KP79_PYT11975</name>
</gene>
<evidence type="ECO:0000256" key="4">
    <source>
        <dbReference type="ARBA" id="ARBA00022898"/>
    </source>
</evidence>
<evidence type="ECO:0000256" key="5">
    <source>
        <dbReference type="ARBA" id="ARBA00023315"/>
    </source>
</evidence>
<evidence type="ECO:0000313" key="9">
    <source>
        <dbReference type="EMBL" id="OWF48758.1"/>
    </source>
</evidence>
<dbReference type="STRING" id="6573.A0A210QIZ2"/>
<accession>A0A210QIZ2</accession>
<dbReference type="InterPro" id="IPR015424">
    <property type="entry name" value="PyrdxlP-dep_Trfase"/>
</dbReference>
<dbReference type="EMBL" id="NEDP02003393">
    <property type="protein sequence ID" value="OWF48758.1"/>
    <property type="molecule type" value="Genomic_DNA"/>
</dbReference>
<dbReference type="InterPro" id="IPR015118">
    <property type="entry name" value="5aminolev_synth_preseq"/>
</dbReference>
<dbReference type="InterPro" id="IPR050087">
    <property type="entry name" value="AON_synthase_class-II"/>
</dbReference>
<dbReference type="Pfam" id="PF09029">
    <property type="entry name" value="Preseq_ALAS"/>
    <property type="match status" value="1"/>
</dbReference>
<dbReference type="GO" id="GO:0048821">
    <property type="term" value="P:erythrocyte development"/>
    <property type="evidence" value="ECO:0007669"/>
    <property type="project" value="TreeGrafter"/>
</dbReference>
<dbReference type="UniPathway" id="UPA00251">
    <property type="reaction ID" value="UER00375"/>
</dbReference>
<dbReference type="AlphaFoldDB" id="A0A210QIZ2"/>
<reference evidence="9 10" key="1">
    <citation type="journal article" date="2017" name="Nat. Ecol. Evol.">
        <title>Scallop genome provides insights into evolution of bilaterian karyotype and development.</title>
        <authorList>
            <person name="Wang S."/>
            <person name="Zhang J."/>
            <person name="Jiao W."/>
            <person name="Li J."/>
            <person name="Xun X."/>
            <person name="Sun Y."/>
            <person name="Guo X."/>
            <person name="Huan P."/>
            <person name="Dong B."/>
            <person name="Zhang L."/>
            <person name="Hu X."/>
            <person name="Sun X."/>
            <person name="Wang J."/>
            <person name="Zhao C."/>
            <person name="Wang Y."/>
            <person name="Wang D."/>
            <person name="Huang X."/>
            <person name="Wang R."/>
            <person name="Lv J."/>
            <person name="Li Y."/>
            <person name="Zhang Z."/>
            <person name="Liu B."/>
            <person name="Lu W."/>
            <person name="Hui Y."/>
            <person name="Liang J."/>
            <person name="Zhou Z."/>
            <person name="Hou R."/>
            <person name="Li X."/>
            <person name="Liu Y."/>
            <person name="Li H."/>
            <person name="Ning X."/>
            <person name="Lin Y."/>
            <person name="Zhao L."/>
            <person name="Xing Q."/>
            <person name="Dou J."/>
            <person name="Li Y."/>
            <person name="Mao J."/>
            <person name="Guo H."/>
            <person name="Dou H."/>
            <person name="Li T."/>
            <person name="Mu C."/>
            <person name="Jiang W."/>
            <person name="Fu Q."/>
            <person name="Fu X."/>
            <person name="Miao Y."/>
            <person name="Liu J."/>
            <person name="Yu Q."/>
            <person name="Li R."/>
            <person name="Liao H."/>
            <person name="Li X."/>
            <person name="Kong Y."/>
            <person name="Jiang Z."/>
            <person name="Chourrout D."/>
            <person name="Li R."/>
            <person name="Bao Z."/>
        </authorList>
    </citation>
    <scope>NUCLEOTIDE SEQUENCE [LARGE SCALE GENOMIC DNA]</scope>
    <source>
        <strain evidence="9 10">PY_sf001</strain>
    </source>
</reference>
<dbReference type="Gene3D" id="3.40.640.10">
    <property type="entry name" value="Type I PLP-dependent aspartate aminotransferase-like (Major domain)"/>
    <property type="match status" value="1"/>
</dbReference>
<dbReference type="Proteomes" id="UP000242188">
    <property type="component" value="Unassembled WGS sequence"/>
</dbReference>
<comment type="caution">
    <text evidence="9">The sequence shown here is derived from an EMBL/GenBank/DDBJ whole genome shotgun (WGS) entry which is preliminary data.</text>
</comment>
<dbReference type="InterPro" id="IPR015421">
    <property type="entry name" value="PyrdxlP-dep_Trfase_major"/>
</dbReference>
<name>A0A210QIZ2_MIZYE</name>
<dbReference type="InterPro" id="IPR015422">
    <property type="entry name" value="PyrdxlP-dep_Trfase_small"/>
</dbReference>
<dbReference type="GO" id="GO:0030170">
    <property type="term" value="F:pyridoxal phosphate binding"/>
    <property type="evidence" value="ECO:0007669"/>
    <property type="project" value="UniProtKB-UniRule"/>
</dbReference>
<dbReference type="GO" id="GO:0005759">
    <property type="term" value="C:mitochondrial matrix"/>
    <property type="evidence" value="ECO:0007669"/>
    <property type="project" value="InterPro"/>
</dbReference>
<dbReference type="PANTHER" id="PTHR13693">
    <property type="entry name" value="CLASS II AMINOTRANSFERASE/8-AMINO-7-OXONONANOATE SYNTHASE"/>
    <property type="match status" value="1"/>
</dbReference>
<dbReference type="FunFam" id="3.40.640.10:FF:000006">
    <property type="entry name" value="5-aminolevulinate synthase, mitochondrial"/>
    <property type="match status" value="1"/>
</dbReference>
<keyword evidence="10" id="KW-1185">Reference proteome</keyword>
<dbReference type="Pfam" id="PF00155">
    <property type="entry name" value="Aminotran_1_2"/>
    <property type="match status" value="1"/>
</dbReference>
<organism evidence="9 10">
    <name type="scientific">Mizuhopecten yessoensis</name>
    <name type="common">Japanese scallop</name>
    <name type="synonym">Patinopecten yessoensis</name>
    <dbReference type="NCBI Taxonomy" id="6573"/>
    <lineage>
        <taxon>Eukaryota</taxon>
        <taxon>Metazoa</taxon>
        <taxon>Spiralia</taxon>
        <taxon>Lophotrochozoa</taxon>
        <taxon>Mollusca</taxon>
        <taxon>Bivalvia</taxon>
        <taxon>Autobranchia</taxon>
        <taxon>Pteriomorphia</taxon>
        <taxon>Pectinida</taxon>
        <taxon>Pectinoidea</taxon>
        <taxon>Pectinidae</taxon>
        <taxon>Mizuhopecten</taxon>
    </lineage>
</organism>
<protein>
    <recommendedName>
        <fullName evidence="6">5-aminolevulinate synthase</fullName>
        <ecNumber evidence="6">2.3.1.37</ecNumber>
    </recommendedName>
    <alternativeName>
        <fullName evidence="6">5-aminolevulinic acid synthase</fullName>
    </alternativeName>
    <alternativeName>
        <fullName evidence="6">Delta-ALA synthase</fullName>
    </alternativeName>
    <alternativeName>
        <fullName evidence="6">Delta-aminolevulinate synthase</fullName>
    </alternativeName>
</protein>
<proteinExistence type="inferred from homology"/>
<comment type="pathway">
    <text evidence="6">Porphyrin-containing compound metabolism; protoporphyrin-IX biosynthesis; 5-aminolevulinate from glycine: step 1/1.</text>
</comment>
<dbReference type="SUPFAM" id="SSF53383">
    <property type="entry name" value="PLP-dependent transferases"/>
    <property type="match status" value="1"/>
</dbReference>
<dbReference type="GO" id="GO:0006782">
    <property type="term" value="P:protoporphyrinogen IX biosynthetic process"/>
    <property type="evidence" value="ECO:0007669"/>
    <property type="project" value="UniProtKB-UniRule"/>
</dbReference>
<dbReference type="Gene3D" id="3.90.1150.10">
    <property type="entry name" value="Aspartate Aminotransferase, domain 1"/>
    <property type="match status" value="1"/>
</dbReference>
<dbReference type="GO" id="GO:0042541">
    <property type="term" value="P:hemoglobin biosynthetic process"/>
    <property type="evidence" value="ECO:0007669"/>
    <property type="project" value="TreeGrafter"/>
</dbReference>
<sequence>MTASLRCPFLSRIPMNQVKKAAPQLMSYAERCPIMAHAFRYMSLLPREAAELDSNPASRCPFLAKSNLTIEGNVHTIVQREILRDNDSFDDMMDSTKEEVTPEADCITDSASSNQSLVDKERKKETGPVAMECSMQSPIKRVSKPPSFPSGLQVERALQEMKLSLIGYQGDDPLETISLFNYERFFEKEILKKKRDHSYRIFKNVMRKGHKFPYAEEHSGKKKDITVWCSNDYLGMSWHPKVTKAVERAVQEHGAGAGGTRNISGNSPLHEELEQELASLHQKESALVFTSCYVANDSTLYTLGKTLPGVHIFSDAGNHASMIQGIRNCGAPKHIFRHNDPEHLEYLLKQVDIGVPKIVAFETVHSMDGAVCPLSELCDVAHKYGAITFVDEVHAVGLYGRHGAGVAERDGCMDKLDIISGTLGKAFGNVGGYIAASANTIDMIRSYASGFIFTTSLPPTTLAGCLASVKILRSDEGRQLRQVHQQKVQYLREKLKEKGIPALHCPSHIIPVHVGDAALCTKLSNDLLNIHNIYVQAINFPTVERGMERLRIAPTPHHTQEMLDNLVEALIKVWEDNGLELFTQACPDECEFCHKPLKFEALSAREKICHRSNCTYASLQVSLACA</sequence>
<dbReference type="OrthoDB" id="10263824at2759"/>
<evidence type="ECO:0000256" key="6">
    <source>
        <dbReference type="RuleBase" id="RU910713"/>
    </source>
</evidence>
<evidence type="ECO:0000259" key="7">
    <source>
        <dbReference type="Pfam" id="PF00155"/>
    </source>
</evidence>